<gene>
    <name evidence="13" type="ORF">FB468_1552</name>
</gene>
<evidence type="ECO:0000256" key="2">
    <source>
        <dbReference type="ARBA" id="ARBA00007871"/>
    </source>
</evidence>
<evidence type="ECO:0000259" key="12">
    <source>
        <dbReference type="PROSITE" id="PS50944"/>
    </source>
</evidence>
<comment type="subunit">
    <text evidence="3">Homodimer.</text>
</comment>
<accession>A0A542Y610</accession>
<keyword evidence="7" id="KW-0238">DNA-binding</keyword>
<keyword evidence="8" id="KW-0010">Activator</keyword>
<keyword evidence="10" id="KW-0464">Manganese</keyword>
<dbReference type="SUPFAM" id="SSF47979">
    <property type="entry name" value="Iron-dependent repressor protein, dimerization domain"/>
    <property type="match status" value="1"/>
</dbReference>
<dbReference type="GO" id="GO:0045892">
    <property type="term" value="P:negative regulation of DNA-templated transcription"/>
    <property type="evidence" value="ECO:0007669"/>
    <property type="project" value="TreeGrafter"/>
</dbReference>
<protein>
    <recommendedName>
        <fullName evidence="11">Manganese transport regulator</fullName>
    </recommendedName>
</protein>
<dbReference type="InterPro" id="IPR036421">
    <property type="entry name" value="Fe_dep_repressor_sf"/>
</dbReference>
<dbReference type="SMART" id="SM00529">
    <property type="entry name" value="HTH_DTXR"/>
    <property type="match status" value="1"/>
</dbReference>
<dbReference type="InterPro" id="IPR022689">
    <property type="entry name" value="Iron_dep_repressor"/>
</dbReference>
<dbReference type="SUPFAM" id="SSF46785">
    <property type="entry name" value="Winged helix' DNA-binding domain"/>
    <property type="match status" value="1"/>
</dbReference>
<evidence type="ECO:0000256" key="5">
    <source>
        <dbReference type="ARBA" id="ARBA00022491"/>
    </source>
</evidence>
<dbReference type="Gene3D" id="1.10.10.10">
    <property type="entry name" value="Winged helix-like DNA-binding domain superfamily/Winged helix DNA-binding domain"/>
    <property type="match status" value="1"/>
</dbReference>
<dbReference type="GO" id="GO:0046914">
    <property type="term" value="F:transition metal ion binding"/>
    <property type="evidence" value="ECO:0007669"/>
    <property type="project" value="InterPro"/>
</dbReference>
<evidence type="ECO:0000256" key="10">
    <source>
        <dbReference type="ARBA" id="ARBA00023211"/>
    </source>
</evidence>
<dbReference type="GO" id="GO:0003700">
    <property type="term" value="F:DNA-binding transcription factor activity"/>
    <property type="evidence" value="ECO:0007669"/>
    <property type="project" value="InterPro"/>
</dbReference>
<evidence type="ECO:0000256" key="8">
    <source>
        <dbReference type="ARBA" id="ARBA00023159"/>
    </source>
</evidence>
<dbReference type="AlphaFoldDB" id="A0A542Y610"/>
<dbReference type="InterPro" id="IPR022687">
    <property type="entry name" value="HTH_DTXR"/>
</dbReference>
<evidence type="ECO:0000313" key="14">
    <source>
        <dbReference type="Proteomes" id="UP000319094"/>
    </source>
</evidence>
<organism evidence="13 14">
    <name type="scientific">Leucobacter komagatae</name>
    <dbReference type="NCBI Taxonomy" id="55969"/>
    <lineage>
        <taxon>Bacteria</taxon>
        <taxon>Bacillati</taxon>
        <taxon>Actinomycetota</taxon>
        <taxon>Actinomycetes</taxon>
        <taxon>Micrococcales</taxon>
        <taxon>Microbacteriaceae</taxon>
        <taxon>Leucobacter</taxon>
    </lineage>
</organism>
<evidence type="ECO:0000256" key="7">
    <source>
        <dbReference type="ARBA" id="ARBA00023125"/>
    </source>
</evidence>
<proteinExistence type="inferred from homology"/>
<dbReference type="CDD" id="cd00090">
    <property type="entry name" value="HTH_ARSR"/>
    <property type="match status" value="1"/>
</dbReference>
<keyword evidence="14" id="KW-1185">Reference proteome</keyword>
<evidence type="ECO:0000256" key="9">
    <source>
        <dbReference type="ARBA" id="ARBA00023163"/>
    </source>
</evidence>
<sequence>MTAGASPRSAPDTRFLRAIWTIPELSEHPVTVSRLARSLGHTPGTVSDRIKRLASRGLVEHERYGAVALTPEGKRDALRAVRVHRQLRCVLAELFDYPWPELSDDAEGLEVAVTDRFMTLAAQRLGSPEFDPYGEPIPRLDGTVPALLDGPLMTASTAHARISRVVSASKAVLRTLDGHSLRPGATLQVVSWNPSVGVLRVTGPRGEAELGLAAVRSLRTLREPGVQAAFGAG</sequence>
<evidence type="ECO:0000256" key="6">
    <source>
        <dbReference type="ARBA" id="ARBA00023015"/>
    </source>
</evidence>
<dbReference type="InterPro" id="IPR036388">
    <property type="entry name" value="WH-like_DNA-bd_sf"/>
</dbReference>
<reference evidence="13 14" key="1">
    <citation type="submission" date="2019-06" db="EMBL/GenBank/DDBJ databases">
        <title>Sequencing the genomes of 1000 actinobacteria strains.</title>
        <authorList>
            <person name="Klenk H.-P."/>
        </authorList>
    </citation>
    <scope>NUCLEOTIDE SEQUENCE [LARGE SCALE GENOMIC DNA]</scope>
    <source>
        <strain evidence="13 14">DSM 8803</strain>
    </source>
</reference>
<keyword evidence="9" id="KW-0804">Transcription</keyword>
<comment type="caution">
    <text evidence="13">The sequence shown here is derived from an EMBL/GenBank/DDBJ whole genome shotgun (WGS) entry which is preliminary data.</text>
</comment>
<dbReference type="GO" id="GO:0005737">
    <property type="term" value="C:cytoplasm"/>
    <property type="evidence" value="ECO:0007669"/>
    <property type="project" value="UniProtKB-SubCell"/>
</dbReference>
<dbReference type="RefSeq" id="WP_141886831.1">
    <property type="nucleotide sequence ID" value="NZ_BAAAUY010000002.1"/>
</dbReference>
<comment type="subcellular location">
    <subcellularLocation>
        <location evidence="1">Cytoplasm</location>
    </subcellularLocation>
</comment>
<dbReference type="InterPro" id="IPR011991">
    <property type="entry name" value="ArsR-like_HTH"/>
</dbReference>
<dbReference type="Pfam" id="PF01325">
    <property type="entry name" value="Fe_dep_repress"/>
    <property type="match status" value="1"/>
</dbReference>
<dbReference type="Pfam" id="PF02742">
    <property type="entry name" value="Fe_dep_repr_C"/>
    <property type="match status" value="1"/>
</dbReference>
<evidence type="ECO:0000313" key="13">
    <source>
        <dbReference type="EMBL" id="TQL43530.1"/>
    </source>
</evidence>
<dbReference type="PROSITE" id="PS50944">
    <property type="entry name" value="HTH_DTXR"/>
    <property type="match status" value="1"/>
</dbReference>
<keyword evidence="5" id="KW-0678">Repressor</keyword>
<dbReference type="EMBL" id="VFON01000001">
    <property type="protein sequence ID" value="TQL43530.1"/>
    <property type="molecule type" value="Genomic_DNA"/>
</dbReference>
<feature type="domain" description="HTH dtxR-type" evidence="12">
    <location>
        <begin position="16"/>
        <end position="70"/>
    </location>
</feature>
<dbReference type="PANTHER" id="PTHR33238:SF11">
    <property type="entry name" value="TRANSCRIPTIONAL REGULATOR MNTR"/>
    <property type="match status" value="1"/>
</dbReference>
<comment type="similarity">
    <text evidence="2">Belongs to the DtxR/MntR family.</text>
</comment>
<evidence type="ECO:0000256" key="4">
    <source>
        <dbReference type="ARBA" id="ARBA00022490"/>
    </source>
</evidence>
<keyword evidence="4" id="KW-0963">Cytoplasm</keyword>
<dbReference type="InterPro" id="IPR001367">
    <property type="entry name" value="Fe_dep_repressor"/>
</dbReference>
<evidence type="ECO:0000256" key="1">
    <source>
        <dbReference type="ARBA" id="ARBA00004496"/>
    </source>
</evidence>
<dbReference type="InterPro" id="IPR050536">
    <property type="entry name" value="DtxR_MntR_Metal-Reg"/>
</dbReference>
<dbReference type="GO" id="GO:0003677">
    <property type="term" value="F:DNA binding"/>
    <property type="evidence" value="ECO:0007669"/>
    <property type="project" value="UniProtKB-KW"/>
</dbReference>
<keyword evidence="6" id="KW-0805">Transcription regulation</keyword>
<dbReference type="InterPro" id="IPR036390">
    <property type="entry name" value="WH_DNA-bd_sf"/>
</dbReference>
<name>A0A542Y610_9MICO</name>
<dbReference type="OrthoDB" id="9791355at2"/>
<evidence type="ECO:0000256" key="11">
    <source>
        <dbReference type="ARBA" id="ARBA00032593"/>
    </source>
</evidence>
<dbReference type="Proteomes" id="UP000319094">
    <property type="component" value="Unassembled WGS sequence"/>
</dbReference>
<dbReference type="PANTHER" id="PTHR33238">
    <property type="entry name" value="IRON (METAL) DEPENDENT REPRESSOR, DTXR FAMILY"/>
    <property type="match status" value="1"/>
</dbReference>
<evidence type="ECO:0000256" key="3">
    <source>
        <dbReference type="ARBA" id="ARBA00011738"/>
    </source>
</evidence>
<dbReference type="GO" id="GO:0046983">
    <property type="term" value="F:protein dimerization activity"/>
    <property type="evidence" value="ECO:0007669"/>
    <property type="project" value="InterPro"/>
</dbReference>